<organism evidence="3 4">
    <name type="scientific">Cytobacillus depressus</name>
    <dbReference type="NCBI Taxonomy" id="1602942"/>
    <lineage>
        <taxon>Bacteria</taxon>
        <taxon>Bacillati</taxon>
        <taxon>Bacillota</taxon>
        <taxon>Bacilli</taxon>
        <taxon>Bacillales</taxon>
        <taxon>Bacillaceae</taxon>
        <taxon>Cytobacillus</taxon>
    </lineage>
</organism>
<gene>
    <name evidence="3" type="ORF">F7731_21505</name>
</gene>
<evidence type="ECO:0000313" key="4">
    <source>
        <dbReference type="Proteomes" id="UP000481030"/>
    </source>
</evidence>
<accession>A0A6L3V1N9</accession>
<dbReference type="EMBL" id="WBOS01000017">
    <property type="protein sequence ID" value="KAB2329725.1"/>
    <property type="molecule type" value="Genomic_DNA"/>
</dbReference>
<dbReference type="Proteomes" id="UP000481030">
    <property type="component" value="Unassembled WGS sequence"/>
</dbReference>
<dbReference type="PANTHER" id="PTHR37293:SF5">
    <property type="entry name" value="DNA REPLICATION PROTEIN"/>
    <property type="match status" value="1"/>
</dbReference>
<dbReference type="Pfam" id="PF07261">
    <property type="entry name" value="DnaB_2"/>
    <property type="match status" value="1"/>
</dbReference>
<name>A0A6L3V1N9_9BACI</name>
<proteinExistence type="inferred from homology"/>
<reference evidence="3 4" key="1">
    <citation type="journal article" date="2016" name="Antonie Van Leeuwenhoek">
        <title>Bacillus depressus sp. nov., isolated from soil of a sunflower field.</title>
        <authorList>
            <person name="Wei X."/>
            <person name="Xin D."/>
            <person name="Xin Y."/>
            <person name="Zhang H."/>
            <person name="Wang T."/>
            <person name="Zhang J."/>
        </authorList>
    </citation>
    <scope>NUCLEOTIDE SEQUENCE [LARGE SCALE GENOMIC DNA]</scope>
    <source>
        <strain evidence="3 4">BZ1</strain>
    </source>
</reference>
<protein>
    <submittedName>
        <fullName evidence="3">DnaD domain protein</fullName>
    </submittedName>
</protein>
<feature type="domain" description="DnaB/C C-terminal" evidence="2">
    <location>
        <begin position="123"/>
        <end position="171"/>
    </location>
</feature>
<dbReference type="Gene3D" id="1.10.10.630">
    <property type="entry name" value="DnaD domain-like"/>
    <property type="match status" value="1"/>
</dbReference>
<dbReference type="NCBIfam" id="TIGR01446">
    <property type="entry name" value="DnaD_dom"/>
    <property type="match status" value="1"/>
</dbReference>
<evidence type="ECO:0000256" key="1">
    <source>
        <dbReference type="ARBA" id="ARBA00093462"/>
    </source>
</evidence>
<dbReference type="InterPro" id="IPR006343">
    <property type="entry name" value="DnaB/C_C"/>
</dbReference>
<dbReference type="PANTHER" id="PTHR37293">
    <property type="entry name" value="PHAGE REPLICATION PROTEIN-RELATED"/>
    <property type="match status" value="1"/>
</dbReference>
<dbReference type="OrthoDB" id="3199595at2"/>
<evidence type="ECO:0000313" key="3">
    <source>
        <dbReference type="EMBL" id="KAB2329725.1"/>
    </source>
</evidence>
<dbReference type="InterPro" id="IPR034829">
    <property type="entry name" value="DnaD-like_sf"/>
</dbReference>
<dbReference type="RefSeq" id="WP_151536849.1">
    <property type="nucleotide sequence ID" value="NZ_WBOS01000017.1"/>
</dbReference>
<keyword evidence="4" id="KW-1185">Reference proteome</keyword>
<comment type="caution">
    <text evidence="3">The sequence shown here is derived from an EMBL/GenBank/DDBJ whole genome shotgun (WGS) entry which is preliminary data.</text>
</comment>
<dbReference type="AlphaFoldDB" id="A0A6L3V1N9"/>
<dbReference type="SUPFAM" id="SSF158499">
    <property type="entry name" value="DnaD domain-like"/>
    <property type="match status" value="1"/>
</dbReference>
<sequence>MAKYRVVYTRFWDDPKVVEEMTPEGKYIFCGGKPVEDCVGSELEKVEDVKFISYVAEQIRSGKMLDLYESYVDSSFEFSKIGSDDNAIRVGFRRYVHDTGTKRKTKRKRKEKQLLSRRCGQVFDFYQQNCGILSPFIAEEIGDAVDEFGAPLVMEAMKISLSIGKRNWLYIRDFEKMARRTGENIGRFMGVGEGV</sequence>
<evidence type="ECO:0000259" key="2">
    <source>
        <dbReference type="Pfam" id="PF07261"/>
    </source>
</evidence>
<dbReference type="InterPro" id="IPR053162">
    <property type="entry name" value="DnaD"/>
</dbReference>
<comment type="similarity">
    <text evidence="1">Belongs to the DnaB/DnaD family.</text>
</comment>